<organism evidence="2 3">
    <name type="scientific">Streptomyces davaonensis (strain DSM 101723 / JCM 4913 / KCC S-0913 / 768)</name>
    <dbReference type="NCBI Taxonomy" id="1214101"/>
    <lineage>
        <taxon>Bacteria</taxon>
        <taxon>Bacillati</taxon>
        <taxon>Actinomycetota</taxon>
        <taxon>Actinomycetes</taxon>
        <taxon>Kitasatosporales</taxon>
        <taxon>Streptomycetaceae</taxon>
        <taxon>Streptomyces</taxon>
    </lineage>
</organism>
<gene>
    <name evidence="2" type="ORF">BN159_8438</name>
</gene>
<protein>
    <submittedName>
        <fullName evidence="2">Uncharacterized protein</fullName>
    </submittedName>
</protein>
<keyword evidence="3" id="KW-1185">Reference proteome</keyword>
<dbReference type="STRING" id="1214101.BN159_8438"/>
<feature type="region of interest" description="Disordered" evidence="1">
    <location>
        <begin position="1"/>
        <end position="45"/>
    </location>
</feature>
<sequence length="71" mass="7568">MTRRAGSQGTGSAGMAAGMQEPLDTVSRRNRRPAQRYGVGGRCGERSMSRVISLGAKTRRGGPQKPVPRLV</sequence>
<dbReference type="KEGG" id="sdv:BN159_8438"/>
<dbReference type="HOGENOM" id="CLU_2738178_0_0_11"/>
<feature type="region of interest" description="Disordered" evidence="1">
    <location>
        <begin position="52"/>
        <end position="71"/>
    </location>
</feature>
<dbReference type="Proteomes" id="UP000008043">
    <property type="component" value="Chromosome"/>
</dbReference>
<evidence type="ECO:0000256" key="1">
    <source>
        <dbReference type="SAM" id="MobiDB-lite"/>
    </source>
</evidence>
<dbReference type="AlphaFoldDB" id="K4R988"/>
<dbReference type="EMBL" id="HE971709">
    <property type="protein sequence ID" value="CCK32816.1"/>
    <property type="molecule type" value="Genomic_DNA"/>
</dbReference>
<evidence type="ECO:0000313" key="2">
    <source>
        <dbReference type="EMBL" id="CCK32816.1"/>
    </source>
</evidence>
<reference evidence="2 3" key="1">
    <citation type="journal article" date="2012" name="J. Bacteriol.">
        <title>Genome sequence of the bacterium Streptomyces davawensis JCM 4913 and heterologous production of the unique antibiotic roseoflavin.</title>
        <authorList>
            <person name="Jankowitsch F."/>
            <person name="Schwarz J."/>
            <person name="Ruckert C."/>
            <person name="Gust B."/>
            <person name="Szczepanowski R."/>
            <person name="Blom J."/>
            <person name="Pelzer S."/>
            <person name="Kalinowski J."/>
            <person name="Mack M."/>
        </authorList>
    </citation>
    <scope>NUCLEOTIDE SEQUENCE [LARGE SCALE GENOMIC DNA]</scope>
    <source>
        <strain evidence="3">DSM 101723 / JCM 4913 / KCC S-0913 / 768</strain>
    </source>
</reference>
<evidence type="ECO:0000313" key="3">
    <source>
        <dbReference type="Proteomes" id="UP000008043"/>
    </source>
</evidence>
<accession>K4R988</accession>
<proteinExistence type="predicted"/>
<name>K4R988_STRDJ</name>